<evidence type="ECO:0000256" key="1">
    <source>
        <dbReference type="ARBA" id="ARBA00010154"/>
    </source>
</evidence>
<dbReference type="Pfam" id="PF04321">
    <property type="entry name" value="RmlD_sub_bind"/>
    <property type="match status" value="1"/>
</dbReference>
<comment type="similarity">
    <text evidence="2 5">Belongs to the dTDP-4-dehydrorhamnose reductase family.</text>
</comment>
<evidence type="ECO:0000256" key="5">
    <source>
        <dbReference type="RuleBase" id="RU364082"/>
    </source>
</evidence>
<comment type="function">
    <text evidence="5">Catalyzes the reduction of dTDP-6-deoxy-L-lyxo-4-hexulose to yield dTDP-L-rhamnose.</text>
</comment>
<comment type="pathway">
    <text evidence="5">Carbohydrate biosynthesis; dTDP-L-rhamnose biosynthesis.</text>
</comment>
<dbReference type="EMBL" id="FQZG01000097">
    <property type="protein sequence ID" value="SHJ87418.1"/>
    <property type="molecule type" value="Genomic_DNA"/>
</dbReference>
<proteinExistence type="inferred from homology"/>
<protein>
    <recommendedName>
        <fullName evidence="5">dTDP-4-dehydrorhamnose reductase</fullName>
        <ecNumber evidence="5">1.1.1.133</ecNumber>
    </recommendedName>
</protein>
<evidence type="ECO:0000256" key="4">
    <source>
        <dbReference type="PIRSR" id="PIRSR600888-3"/>
    </source>
</evidence>
<dbReference type="CDD" id="cd05254">
    <property type="entry name" value="dTDP_HR_like_SDR_e"/>
    <property type="match status" value="1"/>
</dbReference>
<dbReference type="Gene3D" id="2.60.120.10">
    <property type="entry name" value="Jelly Rolls"/>
    <property type="match status" value="1"/>
</dbReference>
<evidence type="ECO:0000313" key="8">
    <source>
        <dbReference type="Proteomes" id="UP000184512"/>
    </source>
</evidence>
<feature type="active site" description="Proton acceptor" evidence="3">
    <location>
        <position position="67"/>
    </location>
</feature>
<gene>
    <name evidence="7" type="ORF">SAMN02745244_03473</name>
</gene>
<accession>A0A1M6MV83</accession>
<keyword evidence="8" id="KW-1185">Reference proteome</keyword>
<keyword evidence="5" id="KW-0521">NADP</keyword>
<dbReference type="Pfam" id="PF00908">
    <property type="entry name" value="dTDP_sugar_isom"/>
    <property type="match status" value="1"/>
</dbReference>
<dbReference type="InterPro" id="IPR029903">
    <property type="entry name" value="RmlD-like-bd"/>
</dbReference>
<dbReference type="InterPro" id="IPR000888">
    <property type="entry name" value="RmlC-like"/>
</dbReference>
<reference evidence="7 8" key="1">
    <citation type="submission" date="2016-11" db="EMBL/GenBank/DDBJ databases">
        <authorList>
            <person name="Jaros S."/>
            <person name="Januszkiewicz K."/>
            <person name="Wedrychowicz H."/>
        </authorList>
    </citation>
    <scope>NUCLEOTIDE SEQUENCE [LARGE SCALE GENOMIC DNA]</scope>
    <source>
        <strain evidence="7 8">DSM 12906</strain>
    </source>
</reference>
<evidence type="ECO:0000313" key="7">
    <source>
        <dbReference type="EMBL" id="SHJ87418.1"/>
    </source>
</evidence>
<dbReference type="Gene3D" id="3.90.25.10">
    <property type="entry name" value="UDP-galactose 4-epimerase, domain 1"/>
    <property type="match status" value="1"/>
</dbReference>
<dbReference type="InterPro" id="IPR005913">
    <property type="entry name" value="dTDP_dehydrorham_reduct"/>
</dbReference>
<dbReference type="Proteomes" id="UP000184512">
    <property type="component" value="Unassembled WGS sequence"/>
</dbReference>
<evidence type="ECO:0000259" key="6">
    <source>
        <dbReference type="Pfam" id="PF04321"/>
    </source>
</evidence>
<sequence length="474" mass="51351">MPRTLAVHQTRIPGLLVVDLPVLGDARGWFKENWHREKMIQLGLPDFTPVQNNISFNASAGSTRGMHAEPWDKLVSLASGRIFGAWVDLRQGPGFGSSFALELDTDQAVFVPRGVANGYQALAPDTVYSYLVNEHWTPEARDSYTYLNLADPTIAIPWPISLLQAEVSDADREHPSLCDVTPMAPRSIVVVGANGQLGRALMAMLPDAVGLTRPDFDLSDAETLDTVRWGDVGLIVNAAAYTAVDTAETEEGRRICWATNVSGLRALVERARAHRIPFVHISSDYVFDGTTEVHSEEEPISPLGVYGQTKAAGEALVSTLPQHWIVRTSWLIGDGSNFIRTMARLADTGVSPQVVNDQFGRLTFAEDLASGVMHLATHAPPGTYHLSNAGPVRSWAQIASLVFQFRGRPASDVLPITTAEFTAGSRAAPRPRYSTLSLAKTITSGFSPPCADERLAEYLSTIPLPGRNDAAQSG</sequence>
<evidence type="ECO:0000256" key="2">
    <source>
        <dbReference type="ARBA" id="ARBA00010944"/>
    </source>
</evidence>
<feature type="active site" description="Proton donor" evidence="3">
    <location>
        <position position="130"/>
    </location>
</feature>
<dbReference type="InterPro" id="IPR002347">
    <property type="entry name" value="SDR_fam"/>
</dbReference>
<keyword evidence="5" id="KW-0560">Oxidoreductase</keyword>
<dbReference type="PRINTS" id="PR00081">
    <property type="entry name" value="GDHRDH"/>
</dbReference>
<dbReference type="PANTHER" id="PTHR10491">
    <property type="entry name" value="DTDP-4-DEHYDRORHAMNOSE REDUCTASE"/>
    <property type="match status" value="1"/>
</dbReference>
<dbReference type="AlphaFoldDB" id="A0A1M6MV83"/>
<dbReference type="STRING" id="1123357.SAMN02745244_03473"/>
<feature type="domain" description="RmlD-like substrate binding" evidence="6">
    <location>
        <begin position="187"/>
        <end position="460"/>
    </location>
</feature>
<evidence type="ECO:0000256" key="3">
    <source>
        <dbReference type="PIRSR" id="PIRSR600888-1"/>
    </source>
</evidence>
<name>A0A1M6MV83_9ACTN</name>
<dbReference type="SUPFAM" id="SSF51182">
    <property type="entry name" value="RmlC-like cupins"/>
    <property type="match status" value="1"/>
</dbReference>
<organism evidence="7 8">
    <name type="scientific">Tessaracoccus bendigoensis DSM 12906</name>
    <dbReference type="NCBI Taxonomy" id="1123357"/>
    <lineage>
        <taxon>Bacteria</taxon>
        <taxon>Bacillati</taxon>
        <taxon>Actinomycetota</taxon>
        <taxon>Actinomycetes</taxon>
        <taxon>Propionibacteriales</taxon>
        <taxon>Propionibacteriaceae</taxon>
        <taxon>Tessaracoccus</taxon>
    </lineage>
</organism>
<comment type="similarity">
    <text evidence="1">Belongs to the dTDP-4-dehydrorhamnose 3,5-epimerase family.</text>
</comment>
<dbReference type="InterPro" id="IPR014710">
    <property type="entry name" value="RmlC-like_jellyroll"/>
</dbReference>
<dbReference type="GO" id="GO:0008831">
    <property type="term" value="F:dTDP-4-dehydrorhamnose reductase activity"/>
    <property type="evidence" value="ECO:0007669"/>
    <property type="project" value="UniProtKB-EC"/>
</dbReference>
<dbReference type="OrthoDB" id="9803892at2"/>
<dbReference type="SUPFAM" id="SSF51735">
    <property type="entry name" value="NAD(P)-binding Rossmann-fold domains"/>
    <property type="match status" value="1"/>
</dbReference>
<dbReference type="GO" id="GO:0019305">
    <property type="term" value="P:dTDP-rhamnose biosynthetic process"/>
    <property type="evidence" value="ECO:0007669"/>
    <property type="project" value="UniProtKB-UniPathway"/>
</dbReference>
<dbReference type="InterPro" id="IPR036291">
    <property type="entry name" value="NAD(P)-bd_dom_sf"/>
</dbReference>
<dbReference type="UniPathway" id="UPA00124"/>
<dbReference type="Gene3D" id="3.40.50.720">
    <property type="entry name" value="NAD(P)-binding Rossmann-like Domain"/>
    <property type="match status" value="1"/>
</dbReference>
<dbReference type="RefSeq" id="WP_073190913.1">
    <property type="nucleotide sequence ID" value="NZ_FQZG01000097.1"/>
</dbReference>
<dbReference type="EC" id="1.1.1.133" evidence="5"/>
<feature type="site" description="Participates in a stacking interaction with the thymidine ring of dTDP-4-oxo-6-deoxyglucose" evidence="4">
    <location>
        <position position="136"/>
    </location>
</feature>
<dbReference type="PANTHER" id="PTHR10491:SF4">
    <property type="entry name" value="METHIONINE ADENOSYLTRANSFERASE 2 SUBUNIT BETA"/>
    <property type="match status" value="1"/>
</dbReference>
<dbReference type="InterPro" id="IPR011051">
    <property type="entry name" value="RmlC_Cupin_sf"/>
</dbReference>
<dbReference type="GO" id="GO:0008830">
    <property type="term" value="F:dTDP-4-dehydrorhamnose 3,5-epimerase activity"/>
    <property type="evidence" value="ECO:0007669"/>
    <property type="project" value="InterPro"/>
</dbReference>